<dbReference type="InterPro" id="IPR002068">
    <property type="entry name" value="A-crystallin/Hsp20_dom"/>
</dbReference>
<proteinExistence type="inferred from homology"/>
<reference evidence="5" key="1">
    <citation type="submission" date="2021-01" db="EMBL/GenBank/DDBJ databases">
        <authorList>
            <person name="Corre E."/>
            <person name="Pelletier E."/>
            <person name="Niang G."/>
            <person name="Scheremetjew M."/>
            <person name="Finn R."/>
            <person name="Kale V."/>
            <person name="Holt S."/>
            <person name="Cochrane G."/>
            <person name="Meng A."/>
            <person name="Brown T."/>
            <person name="Cohen L."/>
        </authorList>
    </citation>
    <scope>NUCLEOTIDE SEQUENCE</scope>
    <source>
        <strain evidence="5">SM1012Den-03</strain>
    </source>
</reference>
<name>A0A7S2PYF0_9STRA</name>
<dbReference type="Pfam" id="PF00011">
    <property type="entry name" value="HSP20"/>
    <property type="match status" value="1"/>
</dbReference>
<dbReference type="Gene3D" id="2.60.40.790">
    <property type="match status" value="1"/>
</dbReference>
<feature type="compositionally biased region" description="Acidic residues" evidence="3">
    <location>
        <begin position="263"/>
        <end position="281"/>
    </location>
</feature>
<comment type="similarity">
    <text evidence="1 2">Belongs to the small heat shock protein (HSP20) family.</text>
</comment>
<dbReference type="EMBL" id="HBGZ01029437">
    <property type="protein sequence ID" value="CAD9626709.1"/>
    <property type="molecule type" value="Transcribed_RNA"/>
</dbReference>
<dbReference type="InterPro" id="IPR008978">
    <property type="entry name" value="HSP20-like_chaperone"/>
</dbReference>
<sequence length="281" mass="31578">MQLFEPLTASKSSGSRFLLTEDNTFEAQDVLINLTFEESTSLSHSTPISTNMRFSKLTALALTPALSRAFTGAAPKMTKTGAATSTRLAARDPTMLPLLRRSRIMHDFDRMFEEMDELMESSLASFPRQRPFLSLADKNIPTDLQLRRPLGFEIEPHEKDYNIKVFVPDVEAKDLHLNLEHDGRVLRLKGERHTEEGGMKVQSRFEKSILLAPDVDVSQLSASLSGDTLTVHAPKVETPKALEEEKAEQIEIHYEEPKALEDAPLEEETVDENEVTEEARA</sequence>
<dbReference type="SUPFAM" id="SSF49764">
    <property type="entry name" value="HSP20-like chaperones"/>
    <property type="match status" value="1"/>
</dbReference>
<evidence type="ECO:0000256" key="3">
    <source>
        <dbReference type="SAM" id="MobiDB-lite"/>
    </source>
</evidence>
<evidence type="ECO:0000259" key="4">
    <source>
        <dbReference type="PROSITE" id="PS01031"/>
    </source>
</evidence>
<evidence type="ECO:0000256" key="1">
    <source>
        <dbReference type="PROSITE-ProRule" id="PRU00285"/>
    </source>
</evidence>
<gene>
    <name evidence="5" type="ORF">SMAR0320_LOCUS20930</name>
</gene>
<protein>
    <recommendedName>
        <fullName evidence="4">SHSP domain-containing protein</fullName>
    </recommendedName>
</protein>
<dbReference type="PROSITE" id="PS01031">
    <property type="entry name" value="SHSP"/>
    <property type="match status" value="1"/>
</dbReference>
<feature type="domain" description="SHSP" evidence="4">
    <location>
        <begin position="141"/>
        <end position="253"/>
    </location>
</feature>
<evidence type="ECO:0000256" key="2">
    <source>
        <dbReference type="RuleBase" id="RU003616"/>
    </source>
</evidence>
<accession>A0A7S2PYF0</accession>
<feature type="region of interest" description="Disordered" evidence="3">
    <location>
        <begin position="254"/>
        <end position="281"/>
    </location>
</feature>
<evidence type="ECO:0000313" key="5">
    <source>
        <dbReference type="EMBL" id="CAD9626709.1"/>
    </source>
</evidence>
<organism evidence="5">
    <name type="scientific">Skeletonema marinoi</name>
    <dbReference type="NCBI Taxonomy" id="267567"/>
    <lineage>
        <taxon>Eukaryota</taxon>
        <taxon>Sar</taxon>
        <taxon>Stramenopiles</taxon>
        <taxon>Ochrophyta</taxon>
        <taxon>Bacillariophyta</taxon>
        <taxon>Coscinodiscophyceae</taxon>
        <taxon>Thalassiosirophycidae</taxon>
        <taxon>Thalassiosirales</taxon>
        <taxon>Skeletonemataceae</taxon>
        <taxon>Skeletonema</taxon>
        <taxon>Skeletonema marinoi-dohrnii complex</taxon>
    </lineage>
</organism>
<dbReference type="AlphaFoldDB" id="A0A7S2PYF0"/>
<dbReference type="CDD" id="cd00298">
    <property type="entry name" value="ACD_sHsps_p23-like"/>
    <property type="match status" value="1"/>
</dbReference>